<protein>
    <submittedName>
        <fullName evidence="2">Uncharacterized protein</fullName>
    </submittedName>
</protein>
<feature type="region of interest" description="Disordered" evidence="1">
    <location>
        <begin position="1"/>
        <end position="40"/>
    </location>
</feature>
<gene>
    <name evidence="2" type="ORF">BT96DRAFT_1017971</name>
</gene>
<organism evidence="2 3">
    <name type="scientific">Gymnopus androsaceus JB14</name>
    <dbReference type="NCBI Taxonomy" id="1447944"/>
    <lineage>
        <taxon>Eukaryota</taxon>
        <taxon>Fungi</taxon>
        <taxon>Dikarya</taxon>
        <taxon>Basidiomycota</taxon>
        <taxon>Agaricomycotina</taxon>
        <taxon>Agaricomycetes</taxon>
        <taxon>Agaricomycetidae</taxon>
        <taxon>Agaricales</taxon>
        <taxon>Marasmiineae</taxon>
        <taxon>Omphalotaceae</taxon>
        <taxon>Gymnopus</taxon>
    </lineage>
</organism>
<evidence type="ECO:0000256" key="1">
    <source>
        <dbReference type="SAM" id="MobiDB-lite"/>
    </source>
</evidence>
<proteinExistence type="predicted"/>
<keyword evidence="3" id="KW-1185">Reference proteome</keyword>
<dbReference type="Proteomes" id="UP000799118">
    <property type="component" value="Unassembled WGS sequence"/>
</dbReference>
<accession>A0A6A4HY69</accession>
<dbReference type="AlphaFoldDB" id="A0A6A4HY69"/>
<evidence type="ECO:0000313" key="3">
    <source>
        <dbReference type="Proteomes" id="UP000799118"/>
    </source>
</evidence>
<sequence length="473" mass="54274">MARIGSSPKLRPAFPKSVTVGRKRVTRTAGPTTSREMDPRHCSIPRNVVAAVSVSGVHDFGLPEAPLEKSKQYIVCILMKNGRSLIVQSEDIPPTPPEIWEKMDYDDKIRDLYRFENLLSHRVSLIASVIDTIDFDNYQYAFLVSDGISSQHRLVCQNPANITPFSASLGWLPRVQESDIEVIQWMNDRVRCIWNYRHVEVFVPYSFSKRFWIQQMIDMLYLFEKHKLDITFEPLALVTRGSEIRGIMMAQTEGQTGGNARSQIDFVLIHNNKLRFTQCIHSFVHYNGDKDEDRLRWENTNWEDLDQLFKIIPRDNDFPIHVATHGRKPTLLNYISSPEHFFLSPSTFVSILEYMAQNRTQKSRKSITVTPESRSSTIKLADVSSNTCITRRKLSYHPYHSVIKSKTLLLTVTDDDIPSTLVITRRKNISGSRVTGRAGSTESDRTLVDADDATIVGDNDKWMDDSKPFWQSQ</sequence>
<dbReference type="OrthoDB" id="2874131at2759"/>
<reference evidence="2" key="1">
    <citation type="journal article" date="2019" name="Environ. Microbiol.">
        <title>Fungal ecological strategies reflected in gene transcription - a case study of two litter decomposers.</title>
        <authorList>
            <person name="Barbi F."/>
            <person name="Kohler A."/>
            <person name="Barry K."/>
            <person name="Baskaran P."/>
            <person name="Daum C."/>
            <person name="Fauchery L."/>
            <person name="Ihrmark K."/>
            <person name="Kuo A."/>
            <person name="LaButti K."/>
            <person name="Lipzen A."/>
            <person name="Morin E."/>
            <person name="Grigoriev I.V."/>
            <person name="Henrissat B."/>
            <person name="Lindahl B."/>
            <person name="Martin F."/>
        </authorList>
    </citation>
    <scope>NUCLEOTIDE SEQUENCE</scope>
    <source>
        <strain evidence="2">JB14</strain>
    </source>
</reference>
<dbReference type="EMBL" id="ML769441">
    <property type="protein sequence ID" value="KAE9401877.1"/>
    <property type="molecule type" value="Genomic_DNA"/>
</dbReference>
<name>A0A6A4HY69_9AGAR</name>
<evidence type="ECO:0000313" key="2">
    <source>
        <dbReference type="EMBL" id="KAE9401877.1"/>
    </source>
</evidence>